<evidence type="ECO:0000256" key="6">
    <source>
        <dbReference type="SAM" id="Phobius"/>
    </source>
</evidence>
<dbReference type="EMBL" id="FUKR01000017">
    <property type="protein sequence ID" value="SJN21161.1"/>
    <property type="molecule type" value="Genomic_DNA"/>
</dbReference>
<dbReference type="RefSeq" id="WP_087136146.1">
    <property type="nucleotide sequence ID" value="NZ_FUKR01000017.1"/>
</dbReference>
<keyword evidence="3 6" id="KW-0812">Transmembrane</keyword>
<reference evidence="9" key="1">
    <citation type="submission" date="2017-02" db="EMBL/GenBank/DDBJ databases">
        <authorList>
            <person name="Dridi B."/>
        </authorList>
    </citation>
    <scope>NUCLEOTIDE SEQUENCE [LARGE SCALE GENOMIC DNA]</scope>
    <source>
        <strain evidence="9">EB411</strain>
    </source>
</reference>
<keyword evidence="4 6" id="KW-1133">Transmembrane helix</keyword>
<feature type="domain" description="ABC3 transporter permease C-terminal" evidence="7">
    <location>
        <begin position="87"/>
        <end position="192"/>
    </location>
</feature>
<name>A0A1R4IMU3_9MICO</name>
<dbReference type="GO" id="GO:0005886">
    <property type="term" value="C:plasma membrane"/>
    <property type="evidence" value="ECO:0007669"/>
    <property type="project" value="UniProtKB-SubCell"/>
</dbReference>
<gene>
    <name evidence="8" type="ORF">FM119_02620</name>
</gene>
<evidence type="ECO:0000256" key="3">
    <source>
        <dbReference type="ARBA" id="ARBA00022692"/>
    </source>
</evidence>
<keyword evidence="2" id="KW-1003">Cell membrane</keyword>
<evidence type="ECO:0000256" key="4">
    <source>
        <dbReference type="ARBA" id="ARBA00022989"/>
    </source>
</evidence>
<dbReference type="AlphaFoldDB" id="A0A1R4IMU3"/>
<evidence type="ECO:0000256" key="1">
    <source>
        <dbReference type="ARBA" id="ARBA00004651"/>
    </source>
</evidence>
<keyword evidence="9" id="KW-1185">Reference proteome</keyword>
<proteinExistence type="predicted"/>
<feature type="transmembrane region" description="Helical" evidence="6">
    <location>
        <begin position="431"/>
        <end position="451"/>
    </location>
</feature>
<feature type="transmembrane region" description="Helical" evidence="6">
    <location>
        <begin position="39"/>
        <end position="67"/>
    </location>
</feature>
<dbReference type="OrthoDB" id="5118998at2"/>
<accession>A0A1R4IMU3</accession>
<sequence length="466" mass="47352">MTATTPAPSVPDIPARLHRGRPRIAAIAWRLSRPGGQSAAAVVLPVVAFAITTALLLTVLGGTMMFVRTGLGDPDLAVYPILAGFAVALLVVPLVSLGGSAARLSARRRDDRLATLRLIGATPAQVARITVLEATAFALAGALVGAVLYLAATPAVGLVRFFGEPIGAGSLWVGLGPLGLVVAGVVLVAAASAALGLRSVVISPLGVRTKASAPRMHWLRAVVAVAVVAVVVVGMQNLTLFGQFGGMLMMVAAMLVAFAVVLAVLGLLGPWLIGVVARAQLRRARTASALIAARTVLESPKALWRQVGGVAMACFVAVVAGSGLALAGVAGGEMEAELVEDMHTGVWITLVMSFLMVACSVGVNQAAQILDRRDLYVGLDRLGTPRSVMEAARVRGIVGPLLTVVVSAVIAGGLLVLPLLGIAIVVAPATILTLLLVFAVGVGLVVAGLVASRPVLSAVLAAPERV</sequence>
<organism evidence="8 9">
    <name type="scientific">Mycetocola reblochoni REB411</name>
    <dbReference type="NCBI Taxonomy" id="1255698"/>
    <lineage>
        <taxon>Bacteria</taxon>
        <taxon>Bacillati</taxon>
        <taxon>Actinomycetota</taxon>
        <taxon>Actinomycetes</taxon>
        <taxon>Micrococcales</taxon>
        <taxon>Microbacteriaceae</taxon>
        <taxon>Mycetocola</taxon>
    </lineage>
</organism>
<protein>
    <recommendedName>
        <fullName evidence="7">ABC3 transporter permease C-terminal domain-containing protein</fullName>
    </recommendedName>
</protein>
<dbReference type="Proteomes" id="UP000196778">
    <property type="component" value="Unassembled WGS sequence"/>
</dbReference>
<dbReference type="InterPro" id="IPR003838">
    <property type="entry name" value="ABC3_permease_C"/>
</dbReference>
<feature type="transmembrane region" description="Helical" evidence="6">
    <location>
        <begin position="401"/>
        <end position="425"/>
    </location>
</feature>
<evidence type="ECO:0000256" key="5">
    <source>
        <dbReference type="ARBA" id="ARBA00023136"/>
    </source>
</evidence>
<evidence type="ECO:0000313" key="9">
    <source>
        <dbReference type="Proteomes" id="UP000196778"/>
    </source>
</evidence>
<dbReference type="Pfam" id="PF02687">
    <property type="entry name" value="FtsX"/>
    <property type="match status" value="1"/>
</dbReference>
<feature type="transmembrane region" description="Helical" evidence="6">
    <location>
        <begin position="171"/>
        <end position="197"/>
    </location>
</feature>
<feature type="transmembrane region" description="Helical" evidence="6">
    <location>
        <begin position="344"/>
        <end position="363"/>
    </location>
</feature>
<feature type="transmembrane region" description="Helical" evidence="6">
    <location>
        <begin position="310"/>
        <end position="332"/>
    </location>
</feature>
<comment type="subcellular location">
    <subcellularLocation>
        <location evidence="1">Cell membrane</location>
        <topology evidence="1">Multi-pass membrane protein</topology>
    </subcellularLocation>
</comment>
<feature type="transmembrane region" description="Helical" evidence="6">
    <location>
        <begin position="126"/>
        <end position="151"/>
    </location>
</feature>
<keyword evidence="5 6" id="KW-0472">Membrane</keyword>
<feature type="transmembrane region" description="Helical" evidence="6">
    <location>
        <begin position="247"/>
        <end position="273"/>
    </location>
</feature>
<feature type="transmembrane region" description="Helical" evidence="6">
    <location>
        <begin position="218"/>
        <end position="235"/>
    </location>
</feature>
<evidence type="ECO:0000259" key="7">
    <source>
        <dbReference type="Pfam" id="PF02687"/>
    </source>
</evidence>
<evidence type="ECO:0000256" key="2">
    <source>
        <dbReference type="ARBA" id="ARBA00022475"/>
    </source>
</evidence>
<evidence type="ECO:0000313" key="8">
    <source>
        <dbReference type="EMBL" id="SJN21161.1"/>
    </source>
</evidence>
<feature type="transmembrane region" description="Helical" evidence="6">
    <location>
        <begin position="79"/>
        <end position="105"/>
    </location>
</feature>